<gene>
    <name evidence="3" type="ORF">GGR46_002798</name>
</gene>
<dbReference type="Pfam" id="PF04773">
    <property type="entry name" value="FecR"/>
    <property type="match status" value="1"/>
</dbReference>
<organism evidence="3 4">
    <name type="scientific">Sphingomonas kyeonggiensis</name>
    <dbReference type="NCBI Taxonomy" id="1268553"/>
    <lineage>
        <taxon>Bacteria</taxon>
        <taxon>Pseudomonadati</taxon>
        <taxon>Pseudomonadota</taxon>
        <taxon>Alphaproteobacteria</taxon>
        <taxon>Sphingomonadales</taxon>
        <taxon>Sphingomonadaceae</taxon>
        <taxon>Sphingomonas</taxon>
    </lineage>
</organism>
<comment type="caution">
    <text evidence="3">The sequence shown here is derived from an EMBL/GenBank/DDBJ whole genome shotgun (WGS) entry which is preliminary data.</text>
</comment>
<reference evidence="3 4" key="1">
    <citation type="submission" date="2020-08" db="EMBL/GenBank/DDBJ databases">
        <title>Genomic Encyclopedia of Type Strains, Phase IV (KMG-IV): sequencing the most valuable type-strain genomes for metagenomic binning, comparative biology and taxonomic classification.</title>
        <authorList>
            <person name="Goeker M."/>
        </authorList>
    </citation>
    <scope>NUCLEOTIDE SEQUENCE [LARGE SCALE GENOMIC DNA]</scope>
    <source>
        <strain evidence="3 4">DSM 101806</strain>
    </source>
</reference>
<dbReference type="AlphaFoldDB" id="A0A7W6NY50"/>
<dbReference type="PANTHER" id="PTHR30273:SF2">
    <property type="entry name" value="PROTEIN FECR"/>
    <property type="match status" value="1"/>
</dbReference>
<feature type="domain" description="FecR protein" evidence="2">
    <location>
        <begin position="121"/>
        <end position="209"/>
    </location>
</feature>
<evidence type="ECO:0000313" key="4">
    <source>
        <dbReference type="Proteomes" id="UP000557392"/>
    </source>
</evidence>
<dbReference type="GO" id="GO:0016989">
    <property type="term" value="F:sigma factor antagonist activity"/>
    <property type="evidence" value="ECO:0007669"/>
    <property type="project" value="TreeGrafter"/>
</dbReference>
<dbReference type="InterPro" id="IPR006860">
    <property type="entry name" value="FecR"/>
</dbReference>
<protein>
    <submittedName>
        <fullName evidence="3">Transmembrane sensor</fullName>
    </submittedName>
</protein>
<evidence type="ECO:0000256" key="1">
    <source>
        <dbReference type="SAM" id="MobiDB-lite"/>
    </source>
</evidence>
<accession>A0A7W6NY50</accession>
<dbReference type="EMBL" id="JACIEH010000002">
    <property type="protein sequence ID" value="MBB4099234.1"/>
    <property type="molecule type" value="Genomic_DNA"/>
</dbReference>
<evidence type="ECO:0000313" key="3">
    <source>
        <dbReference type="EMBL" id="MBB4099234.1"/>
    </source>
</evidence>
<feature type="compositionally biased region" description="Polar residues" evidence="1">
    <location>
        <begin position="236"/>
        <end position="247"/>
    </location>
</feature>
<dbReference type="Gene3D" id="2.60.120.1440">
    <property type="match status" value="1"/>
</dbReference>
<keyword evidence="3" id="KW-0812">Transmembrane</keyword>
<keyword evidence="4" id="KW-1185">Reference proteome</keyword>
<keyword evidence="3" id="KW-0472">Membrane</keyword>
<feature type="region of interest" description="Disordered" evidence="1">
    <location>
        <begin position="226"/>
        <end position="251"/>
    </location>
</feature>
<sequence length="327" mass="34315">MSKQLSDAEEQAIAWAIRADAPGFVEWEALEQWLAADPRHAVLFDRAASNAHQAAAAIAAVPARERFTLIQGDLADPVEESPRPARRRWAAAALAAGVAGLAFGTSWFLQPPGSAPEQIVGTRADEVRTLALGDASSVTLRGDSEVRFLPANPRAVHLTRGQASFQVRHDAAHPFTVTAGDIEVTDLGTRFDVDRGADATTVAVTEGSVAIRAAGKQLELRAGQRSVIPNGAAPGSPTSLSAGQGSERQGGALSYEDVTFARVVADVSRRTGMRIRLAPGLAGRHFAGSINLDGPPEAVISRLEAVLSVSARREGEGWIFAPAPDGT</sequence>
<evidence type="ECO:0000259" key="2">
    <source>
        <dbReference type="Pfam" id="PF04773"/>
    </source>
</evidence>
<proteinExistence type="predicted"/>
<dbReference type="PANTHER" id="PTHR30273">
    <property type="entry name" value="PERIPLASMIC SIGNAL SENSOR AND SIGMA FACTOR ACTIVATOR FECR-RELATED"/>
    <property type="match status" value="1"/>
</dbReference>
<dbReference type="RefSeq" id="WP_183998527.1">
    <property type="nucleotide sequence ID" value="NZ_JACIEH010000002.1"/>
</dbReference>
<dbReference type="Proteomes" id="UP000557392">
    <property type="component" value="Unassembled WGS sequence"/>
</dbReference>
<dbReference type="PIRSF" id="PIRSF018266">
    <property type="entry name" value="FecR"/>
    <property type="match status" value="1"/>
</dbReference>
<name>A0A7W6NY50_9SPHN</name>
<dbReference type="InterPro" id="IPR012373">
    <property type="entry name" value="Ferrdict_sens_TM"/>
</dbReference>